<keyword evidence="3" id="KW-1185">Reference proteome</keyword>
<dbReference type="SUPFAM" id="SSF81301">
    <property type="entry name" value="Nucleotidyltransferase"/>
    <property type="match status" value="1"/>
</dbReference>
<protein>
    <submittedName>
        <fullName evidence="2">Nucleotidyltransferases</fullName>
    </submittedName>
</protein>
<dbReference type="InterPro" id="IPR052548">
    <property type="entry name" value="Type_VII_TA_antitoxin"/>
</dbReference>
<name>A0A176RT44_9GAMM</name>
<dbReference type="PANTHER" id="PTHR33933:SF1">
    <property type="entry name" value="PROTEIN ADENYLYLTRANSFERASE MNTA-RELATED"/>
    <property type="match status" value="1"/>
</dbReference>
<feature type="domain" description="Polymerase nucleotidyl transferase" evidence="1">
    <location>
        <begin position="28"/>
        <end position="93"/>
    </location>
</feature>
<dbReference type="Gene3D" id="3.30.460.10">
    <property type="entry name" value="Beta Polymerase, domain 2"/>
    <property type="match status" value="1"/>
</dbReference>
<dbReference type="Pfam" id="PF01909">
    <property type="entry name" value="NTP_transf_2"/>
    <property type="match status" value="1"/>
</dbReference>
<accession>A0A176RT44</accession>
<dbReference type="CDD" id="cd05403">
    <property type="entry name" value="NT_KNTase_like"/>
    <property type="match status" value="1"/>
</dbReference>
<proteinExistence type="predicted"/>
<sequence length="119" mass="13780">MVKLYTLNTMAHLPSEITTIIVQFVKNTKQILQQHIIAEYLFGSYATNTYTPLSDIDILIIVDTFTPDIRRKMSGLASDYALEYDIYISPILKTQDVWEKNKAHETLFYQEVTQYGIPL</sequence>
<dbReference type="GO" id="GO:0016779">
    <property type="term" value="F:nucleotidyltransferase activity"/>
    <property type="evidence" value="ECO:0007669"/>
    <property type="project" value="InterPro"/>
</dbReference>
<gene>
    <name evidence="2" type="ORF">THIOM_005494</name>
</gene>
<dbReference type="InterPro" id="IPR002934">
    <property type="entry name" value="Polymerase_NTP_transf_dom"/>
</dbReference>
<comment type="caution">
    <text evidence="2">The sequence shown here is derived from an EMBL/GenBank/DDBJ whole genome shotgun (WGS) entry which is preliminary data.</text>
</comment>
<evidence type="ECO:0000259" key="1">
    <source>
        <dbReference type="Pfam" id="PF01909"/>
    </source>
</evidence>
<dbReference type="InterPro" id="IPR043519">
    <property type="entry name" value="NT_sf"/>
</dbReference>
<dbReference type="Proteomes" id="UP000076962">
    <property type="component" value="Unassembled WGS sequence"/>
</dbReference>
<keyword evidence="2" id="KW-0808">Transferase</keyword>
<evidence type="ECO:0000313" key="2">
    <source>
        <dbReference type="EMBL" id="OAD18898.1"/>
    </source>
</evidence>
<dbReference type="AlphaFoldDB" id="A0A176RT44"/>
<evidence type="ECO:0000313" key="3">
    <source>
        <dbReference type="Proteomes" id="UP000076962"/>
    </source>
</evidence>
<dbReference type="PANTHER" id="PTHR33933">
    <property type="entry name" value="NUCLEOTIDYLTRANSFERASE"/>
    <property type="match status" value="1"/>
</dbReference>
<organism evidence="2 3">
    <name type="scientific">Candidatus Thiomargarita nelsonii</name>
    <dbReference type="NCBI Taxonomy" id="1003181"/>
    <lineage>
        <taxon>Bacteria</taxon>
        <taxon>Pseudomonadati</taxon>
        <taxon>Pseudomonadota</taxon>
        <taxon>Gammaproteobacteria</taxon>
        <taxon>Thiotrichales</taxon>
        <taxon>Thiotrichaceae</taxon>
        <taxon>Thiomargarita</taxon>
    </lineage>
</organism>
<reference evidence="2 3" key="1">
    <citation type="submission" date="2016-05" db="EMBL/GenBank/DDBJ databases">
        <title>Single-cell genome of chain-forming Candidatus Thiomargarita nelsonii and comparison to other large sulfur-oxidizing bacteria.</title>
        <authorList>
            <person name="Winkel M."/>
            <person name="Salman V."/>
            <person name="Woyke T."/>
            <person name="Schulz-Vogt H."/>
            <person name="Richter M."/>
            <person name="Flood B."/>
            <person name="Bailey J."/>
            <person name="Amann R."/>
            <person name="Mussmann M."/>
        </authorList>
    </citation>
    <scope>NUCLEOTIDE SEQUENCE [LARGE SCALE GENOMIC DNA]</scope>
    <source>
        <strain evidence="2 3">THI036</strain>
    </source>
</reference>
<dbReference type="EMBL" id="LUTY01003037">
    <property type="protein sequence ID" value="OAD18898.1"/>
    <property type="molecule type" value="Genomic_DNA"/>
</dbReference>